<dbReference type="GO" id="GO:0000915">
    <property type="term" value="P:actomyosin contractile ring assembly"/>
    <property type="evidence" value="ECO:0007669"/>
    <property type="project" value="TreeGrafter"/>
</dbReference>
<dbReference type="PROSITE" id="PS50003">
    <property type="entry name" value="PH_DOMAIN"/>
    <property type="match status" value="1"/>
</dbReference>
<dbReference type="GO" id="GO:0031106">
    <property type="term" value="P:septin ring organization"/>
    <property type="evidence" value="ECO:0007669"/>
    <property type="project" value="TreeGrafter"/>
</dbReference>
<gene>
    <name evidence="2" type="ORF">GWI33_020046</name>
</gene>
<dbReference type="InterPro" id="IPR051364">
    <property type="entry name" value="Cytokinesis/Rho-signaling"/>
</dbReference>
<protein>
    <recommendedName>
        <fullName evidence="1">PH domain-containing protein</fullName>
    </recommendedName>
</protein>
<name>A0A834HQ10_RHYFE</name>
<dbReference type="PANTHER" id="PTHR21538:SF24">
    <property type="entry name" value="PH DOMAIN-CONTAINING PROTEIN"/>
    <property type="match status" value="1"/>
</dbReference>
<comment type="caution">
    <text evidence="2">The sequence shown here is derived from an EMBL/GenBank/DDBJ whole genome shotgun (WGS) entry which is preliminary data.</text>
</comment>
<dbReference type="AlphaFoldDB" id="A0A834HQ10"/>
<organism evidence="2 3">
    <name type="scientific">Rhynchophorus ferrugineus</name>
    <name type="common">Red palm weevil</name>
    <name type="synonym">Curculio ferrugineus</name>
    <dbReference type="NCBI Taxonomy" id="354439"/>
    <lineage>
        <taxon>Eukaryota</taxon>
        <taxon>Metazoa</taxon>
        <taxon>Ecdysozoa</taxon>
        <taxon>Arthropoda</taxon>
        <taxon>Hexapoda</taxon>
        <taxon>Insecta</taxon>
        <taxon>Pterygota</taxon>
        <taxon>Neoptera</taxon>
        <taxon>Endopterygota</taxon>
        <taxon>Coleoptera</taxon>
        <taxon>Polyphaga</taxon>
        <taxon>Cucujiformia</taxon>
        <taxon>Curculionidae</taxon>
        <taxon>Dryophthorinae</taxon>
        <taxon>Rhynchophorus</taxon>
    </lineage>
</organism>
<dbReference type="Pfam" id="PF08174">
    <property type="entry name" value="Anillin"/>
    <property type="match status" value="1"/>
</dbReference>
<evidence type="ECO:0000259" key="1">
    <source>
        <dbReference type="PROSITE" id="PS50003"/>
    </source>
</evidence>
<evidence type="ECO:0000313" key="2">
    <source>
        <dbReference type="EMBL" id="KAF7266537.1"/>
    </source>
</evidence>
<reference evidence="2" key="1">
    <citation type="submission" date="2020-08" db="EMBL/GenBank/DDBJ databases">
        <title>Genome sequencing and assembly of the red palm weevil Rhynchophorus ferrugineus.</title>
        <authorList>
            <person name="Dias G.B."/>
            <person name="Bergman C.M."/>
            <person name="Manee M."/>
        </authorList>
    </citation>
    <scope>NUCLEOTIDE SEQUENCE</scope>
    <source>
        <strain evidence="2">AA-2017</strain>
        <tissue evidence="2">Whole larva</tissue>
    </source>
</reference>
<evidence type="ECO:0000313" key="3">
    <source>
        <dbReference type="Proteomes" id="UP000625711"/>
    </source>
</evidence>
<dbReference type="InterPro" id="IPR012966">
    <property type="entry name" value="AHD"/>
</dbReference>
<dbReference type="Proteomes" id="UP000625711">
    <property type="component" value="Unassembled WGS sequence"/>
</dbReference>
<dbReference type="PANTHER" id="PTHR21538">
    <property type="entry name" value="ANILLIN/RHOTEKIN RTKN"/>
    <property type="match status" value="1"/>
</dbReference>
<feature type="domain" description="PH" evidence="1">
    <location>
        <begin position="413"/>
        <end position="519"/>
    </location>
</feature>
<sequence length="527" mass="60657">MEFANSTFRESSLDLLMNLIPPDCSAIDHLPEYNNAEKQPDTKSSRKNFLANLLKVVKRRPANSPIRGNCVRDVREINFTNNDKKEGYFAELYNRKSTNPCDEHASDVLSEYFTEDLLPSDYLTEDSDDETSETKKKAFENIIQSKESKTVSNHVHSAHSSTYFNIKGEDISHLVSMLSKTLKNQSNIEAVGSLYDNIYGIQNLGSLHIQVYIQKTIEKQLQDLVQYGKLQQGFIGNQAHIEAERLLLLTRRKIHVLENTEPSFTSSNTYLPATITLNNLKCFINSEEVSDSFSKTCSTLYVLVLRSGNIVHATNVAATNSLRWVNFNGPFIFNNCTENFKIIGELYSLQLSSNKTFKSLFNNNNIHKMKLIGETFINLKNAFRGSFYFRHVDGYKYKPDQLVTSVDAKVKWPVEYRGFLTVANAKPNCNLQWKKKWCVLRKNEIFCYNFPYEENYEHIGTTLTLNYTSNCEEVNYIRPKKKTLLLKSMQAQSKKTLYLAPDPEDTLTEWKEKINLIIDSLTLWNKI</sequence>
<dbReference type="InterPro" id="IPR001849">
    <property type="entry name" value="PH_domain"/>
</dbReference>
<dbReference type="Gene3D" id="2.30.29.30">
    <property type="entry name" value="Pleckstrin-homology domain (PH domain)/Phosphotyrosine-binding domain (PTB)"/>
    <property type="match status" value="1"/>
</dbReference>
<dbReference type="InterPro" id="IPR011993">
    <property type="entry name" value="PH-like_dom_sf"/>
</dbReference>
<proteinExistence type="predicted"/>
<keyword evidence="3" id="KW-1185">Reference proteome</keyword>
<dbReference type="EMBL" id="JAACXV010014526">
    <property type="protein sequence ID" value="KAF7266537.1"/>
    <property type="molecule type" value="Genomic_DNA"/>
</dbReference>
<dbReference type="GO" id="GO:0005826">
    <property type="term" value="C:actomyosin contractile ring"/>
    <property type="evidence" value="ECO:0007669"/>
    <property type="project" value="TreeGrafter"/>
</dbReference>
<accession>A0A834HQ10</accession>
<dbReference type="GO" id="GO:0000281">
    <property type="term" value="P:mitotic cytokinesis"/>
    <property type="evidence" value="ECO:0007669"/>
    <property type="project" value="TreeGrafter"/>
</dbReference>
<dbReference type="SUPFAM" id="SSF50729">
    <property type="entry name" value="PH domain-like"/>
    <property type="match status" value="1"/>
</dbReference>
<dbReference type="SMART" id="SM00233">
    <property type="entry name" value="PH"/>
    <property type="match status" value="1"/>
</dbReference>